<dbReference type="EMBL" id="JACJHR010000135">
    <property type="protein sequence ID" value="MBB2506021.1"/>
    <property type="molecule type" value="Genomic_DNA"/>
</dbReference>
<dbReference type="RefSeq" id="WP_183127591.1">
    <property type="nucleotide sequence ID" value="NZ_JACJHR010000135.1"/>
</dbReference>
<accession>A0A8E1W8E1</accession>
<sequence>MTDYQLDRKPGGTIQITTTVPLEMMQEFLRAHGIDANYVPCPSTVTVSDEHLTVETFVLGKDHRIVVADGEAVRKRRTVELQAPWPPQATYVRKDGDRG</sequence>
<proteinExistence type="predicted"/>
<evidence type="ECO:0000313" key="2">
    <source>
        <dbReference type="Proteomes" id="UP000550260"/>
    </source>
</evidence>
<name>A0A8E1W8E1_9PSEU</name>
<reference evidence="1 2" key="1">
    <citation type="submission" date="2020-08" db="EMBL/GenBank/DDBJ databases">
        <title>Amycolatopsis echigonensis JCM 21831.</title>
        <authorList>
            <person name="Tedsree N."/>
            <person name="Kuncharoen N."/>
            <person name="Likhitwitayawuid K."/>
            <person name="Tanasupawat S."/>
        </authorList>
    </citation>
    <scope>NUCLEOTIDE SEQUENCE [LARGE SCALE GENOMIC DNA]</scope>
    <source>
        <strain evidence="1 2">JCM 21831</strain>
    </source>
</reference>
<comment type="caution">
    <text evidence="1">The sequence shown here is derived from an EMBL/GenBank/DDBJ whole genome shotgun (WGS) entry which is preliminary data.</text>
</comment>
<organism evidence="1 2">
    <name type="scientific">Amycolatopsis echigonensis</name>
    <dbReference type="NCBI Taxonomy" id="2576905"/>
    <lineage>
        <taxon>Bacteria</taxon>
        <taxon>Bacillati</taxon>
        <taxon>Actinomycetota</taxon>
        <taxon>Actinomycetes</taxon>
        <taxon>Pseudonocardiales</taxon>
        <taxon>Pseudonocardiaceae</taxon>
        <taxon>Amycolatopsis</taxon>
    </lineage>
</organism>
<evidence type="ECO:0000313" key="1">
    <source>
        <dbReference type="EMBL" id="MBB2506021.1"/>
    </source>
</evidence>
<gene>
    <name evidence="1" type="ORF">H5411_43785</name>
</gene>
<protein>
    <submittedName>
        <fullName evidence="1">Uncharacterized protein</fullName>
    </submittedName>
</protein>
<dbReference type="Proteomes" id="UP000550260">
    <property type="component" value="Unassembled WGS sequence"/>
</dbReference>
<dbReference type="AlphaFoldDB" id="A0A8E1W8E1"/>